<sequence length="330" mass="35402">MRILALIPGGISDQLLFFPALEAIKKAYPKAEIGVVAEPSAIAAYRVSKIVNTVIPFAFSANNNSPSDWANLLGIIRDREYEVAITTHLKWNQGLLLWLSGVPTRVAYSSTTAPWFYTATVPEPPASTYLADSYRKLLSAIGIEPSPSAPTIQPNINVPEADISWANALRDRLNLKNGYVLMYPGPATDQSPSAEKATYPIQSWQTLISDFRAKQPELPVVLLQTEESVAQVSALKSSDSGLLIATANNLGQSAAMVAGADLLLTPDSPIMQLAIALKVFTLGLFGTQSPEAMLPLAQGEETRFIGIPSPTNSVADIAPETILKKVWGGS</sequence>
<keyword evidence="2 3" id="KW-0808">Transferase</keyword>
<dbReference type="InterPro" id="IPR051199">
    <property type="entry name" value="LPS_LOS_Heptosyltrfase"/>
</dbReference>
<gene>
    <name evidence="3" type="ORF">DCF15_11645</name>
</gene>
<dbReference type="PANTHER" id="PTHR30160:SF7">
    <property type="entry name" value="ADP-HEPTOSE--LPS HEPTOSYLTRANSFERASE 2"/>
    <property type="match status" value="1"/>
</dbReference>
<name>A0A2W4ZHZ4_9CYAN</name>
<dbReference type="Pfam" id="PF01075">
    <property type="entry name" value="Glyco_transf_9"/>
    <property type="match status" value="1"/>
</dbReference>
<dbReference type="Gene3D" id="3.40.50.2000">
    <property type="entry name" value="Glycogen Phosphorylase B"/>
    <property type="match status" value="2"/>
</dbReference>
<dbReference type="AlphaFoldDB" id="A0A2W4ZHZ4"/>
<evidence type="ECO:0000313" key="3">
    <source>
        <dbReference type="EMBL" id="PZO54538.1"/>
    </source>
</evidence>
<dbReference type="PANTHER" id="PTHR30160">
    <property type="entry name" value="TETRAACYLDISACCHARIDE 4'-KINASE-RELATED"/>
    <property type="match status" value="1"/>
</dbReference>
<keyword evidence="1" id="KW-0328">Glycosyltransferase</keyword>
<evidence type="ECO:0000256" key="1">
    <source>
        <dbReference type="ARBA" id="ARBA00022676"/>
    </source>
</evidence>
<reference evidence="4" key="1">
    <citation type="submission" date="2018-04" db="EMBL/GenBank/DDBJ databases">
        <authorList>
            <person name="Cornet L."/>
        </authorList>
    </citation>
    <scope>NUCLEOTIDE SEQUENCE [LARGE SCALE GENOMIC DNA]</scope>
</reference>
<dbReference type="GO" id="GO:0008713">
    <property type="term" value="F:ADP-heptose-lipopolysaccharide heptosyltransferase activity"/>
    <property type="evidence" value="ECO:0007669"/>
    <property type="project" value="TreeGrafter"/>
</dbReference>
<organism evidence="3 4">
    <name type="scientific">Phormidesmis priestleyi</name>
    <dbReference type="NCBI Taxonomy" id="268141"/>
    <lineage>
        <taxon>Bacteria</taxon>
        <taxon>Bacillati</taxon>
        <taxon>Cyanobacteriota</taxon>
        <taxon>Cyanophyceae</taxon>
        <taxon>Leptolyngbyales</taxon>
        <taxon>Leptolyngbyaceae</taxon>
        <taxon>Phormidesmis</taxon>
    </lineage>
</organism>
<reference evidence="3 4" key="2">
    <citation type="submission" date="2018-06" db="EMBL/GenBank/DDBJ databases">
        <title>Metagenomic assembly of (sub)arctic Cyanobacteria and their associated microbiome from non-axenic cultures.</title>
        <authorList>
            <person name="Baurain D."/>
        </authorList>
    </citation>
    <scope>NUCLEOTIDE SEQUENCE [LARGE SCALE GENOMIC DNA]</scope>
    <source>
        <strain evidence="3">ULC027bin1</strain>
    </source>
</reference>
<dbReference type="EMBL" id="QBMP01000112">
    <property type="protein sequence ID" value="PZO54538.1"/>
    <property type="molecule type" value="Genomic_DNA"/>
</dbReference>
<accession>A0A2W4ZHZ4</accession>
<proteinExistence type="predicted"/>
<evidence type="ECO:0000256" key="2">
    <source>
        <dbReference type="ARBA" id="ARBA00022679"/>
    </source>
</evidence>
<dbReference type="Proteomes" id="UP000249794">
    <property type="component" value="Unassembled WGS sequence"/>
</dbReference>
<dbReference type="GO" id="GO:0009244">
    <property type="term" value="P:lipopolysaccharide core region biosynthetic process"/>
    <property type="evidence" value="ECO:0007669"/>
    <property type="project" value="TreeGrafter"/>
</dbReference>
<dbReference type="GO" id="GO:0005829">
    <property type="term" value="C:cytosol"/>
    <property type="evidence" value="ECO:0007669"/>
    <property type="project" value="TreeGrafter"/>
</dbReference>
<comment type="caution">
    <text evidence="3">The sequence shown here is derived from an EMBL/GenBank/DDBJ whole genome shotgun (WGS) entry which is preliminary data.</text>
</comment>
<dbReference type="SUPFAM" id="SSF53756">
    <property type="entry name" value="UDP-Glycosyltransferase/glycogen phosphorylase"/>
    <property type="match status" value="1"/>
</dbReference>
<evidence type="ECO:0000313" key="4">
    <source>
        <dbReference type="Proteomes" id="UP000249794"/>
    </source>
</evidence>
<dbReference type="CDD" id="cd03789">
    <property type="entry name" value="GT9_LPS_heptosyltransferase"/>
    <property type="match status" value="1"/>
</dbReference>
<dbReference type="InterPro" id="IPR002201">
    <property type="entry name" value="Glyco_trans_9"/>
</dbReference>
<protein>
    <submittedName>
        <fullName evidence="3">Glycosyltransferase</fullName>
    </submittedName>
</protein>